<dbReference type="SUPFAM" id="SSF54593">
    <property type="entry name" value="Glyoxalase/Bleomycin resistance protein/Dihydroxybiphenyl dioxygenase"/>
    <property type="match status" value="1"/>
</dbReference>
<feature type="domain" description="VOC" evidence="1">
    <location>
        <begin position="11"/>
        <end position="122"/>
    </location>
</feature>
<dbReference type="Gene3D" id="3.10.180.10">
    <property type="entry name" value="2,3-Dihydroxybiphenyl 1,2-Dioxygenase, domain 1"/>
    <property type="match status" value="2"/>
</dbReference>
<evidence type="ECO:0000313" key="3">
    <source>
        <dbReference type="Proteomes" id="UP000186040"/>
    </source>
</evidence>
<accession>A0A1Q9LSF8</accession>
<dbReference type="CDD" id="cd07247">
    <property type="entry name" value="SgaA_N_like"/>
    <property type="match status" value="1"/>
</dbReference>
<dbReference type="InterPro" id="IPR037523">
    <property type="entry name" value="VOC_core"/>
</dbReference>
<feature type="domain" description="VOC" evidence="1">
    <location>
        <begin position="136"/>
        <end position="237"/>
    </location>
</feature>
<keyword evidence="3" id="KW-1185">Reference proteome</keyword>
<evidence type="ECO:0000259" key="1">
    <source>
        <dbReference type="PROSITE" id="PS51819"/>
    </source>
</evidence>
<evidence type="ECO:0000313" key="2">
    <source>
        <dbReference type="EMBL" id="OLR94976.1"/>
    </source>
</evidence>
<dbReference type="PANTHER" id="PTHR33993:SF10">
    <property type="entry name" value="CONSERVED PROTEIN"/>
    <property type="match status" value="1"/>
</dbReference>
<dbReference type="InterPro" id="IPR041581">
    <property type="entry name" value="Glyoxalase_6"/>
</dbReference>
<dbReference type="InterPro" id="IPR029068">
    <property type="entry name" value="Glyas_Bleomycin-R_OHBP_Dase"/>
</dbReference>
<sequence length="237" mass="24536">MVTRRGPWPVGAPCWVTLGTDVDRAAAFYAAVLGWRVEPTGVGGHATAHLGAHRVAGLWPRQDPDAPAGWCTHLSAVDAKLDAARVEHAGGTLLVPPTTVWDLGSTALAADPTGAVFALWQSGAHTGFEVAGEPGAVVWSEHRTPDPVCAKGFYTEAFGFTYQDDGSGDDLVSLDVGEPPVAAIGPGEGGWTTTFGVADLRGALAEVVRRGGQVRAAGEVVDDQGAVFRLREVPPGP</sequence>
<dbReference type="PANTHER" id="PTHR33993">
    <property type="entry name" value="GLYOXALASE-RELATED"/>
    <property type="match status" value="1"/>
</dbReference>
<protein>
    <recommendedName>
        <fullName evidence="1">VOC domain-containing protein</fullName>
    </recommendedName>
</protein>
<dbReference type="Proteomes" id="UP000186040">
    <property type="component" value="Unassembled WGS sequence"/>
</dbReference>
<organism evidence="2 3">
    <name type="scientific">Actinokineospora bangkokensis</name>
    <dbReference type="NCBI Taxonomy" id="1193682"/>
    <lineage>
        <taxon>Bacteria</taxon>
        <taxon>Bacillati</taxon>
        <taxon>Actinomycetota</taxon>
        <taxon>Actinomycetes</taxon>
        <taxon>Pseudonocardiales</taxon>
        <taxon>Pseudonocardiaceae</taxon>
        <taxon>Actinokineospora</taxon>
    </lineage>
</organism>
<gene>
    <name evidence="2" type="ORF">BJP25_08380</name>
</gene>
<dbReference type="OrthoDB" id="9793039at2"/>
<dbReference type="Pfam" id="PF18029">
    <property type="entry name" value="Glyoxalase_6"/>
    <property type="match status" value="1"/>
</dbReference>
<dbReference type="RefSeq" id="WP_075973209.1">
    <property type="nucleotide sequence ID" value="NZ_MKQR01000005.1"/>
</dbReference>
<dbReference type="AlphaFoldDB" id="A0A1Q9LSF8"/>
<dbReference type="InterPro" id="IPR052164">
    <property type="entry name" value="Anthracycline_SecMetBiosynth"/>
</dbReference>
<name>A0A1Q9LSF8_9PSEU</name>
<dbReference type="EMBL" id="MKQR01000005">
    <property type="protein sequence ID" value="OLR94976.1"/>
    <property type="molecule type" value="Genomic_DNA"/>
</dbReference>
<comment type="caution">
    <text evidence="2">The sequence shown here is derived from an EMBL/GenBank/DDBJ whole genome shotgun (WGS) entry which is preliminary data.</text>
</comment>
<proteinExistence type="predicted"/>
<dbReference type="PROSITE" id="PS51819">
    <property type="entry name" value="VOC"/>
    <property type="match status" value="2"/>
</dbReference>
<reference evidence="2 3" key="1">
    <citation type="submission" date="2016-10" db="EMBL/GenBank/DDBJ databases">
        <title>The Draft Genome Sequence of Actinokineospora bangkokensis 44EHWT reveals the biosynthetic pathway of antifungal compounds Thailandins with unusual extender unit butylmalonyl-CoA.</title>
        <authorList>
            <person name="Greule A."/>
            <person name="Intra B."/>
            <person name="Flemming S."/>
            <person name="Rommel M.G."/>
            <person name="Panbangred W."/>
            <person name="Bechthold A."/>
        </authorList>
    </citation>
    <scope>NUCLEOTIDE SEQUENCE [LARGE SCALE GENOMIC DNA]</scope>
    <source>
        <strain evidence="2 3">44EHW</strain>
    </source>
</reference>